<reference evidence="4 5" key="1">
    <citation type="journal article" date="2015" name="Genome Biol. Evol.">
        <title>Phylogenomic analyses indicate that early fungi evolved digesting cell walls of algal ancestors of land plants.</title>
        <authorList>
            <person name="Chang Y."/>
            <person name="Wang S."/>
            <person name="Sekimoto S."/>
            <person name="Aerts A.L."/>
            <person name="Choi C."/>
            <person name="Clum A."/>
            <person name="LaButti K.M."/>
            <person name="Lindquist E.A."/>
            <person name="Yee Ngan C."/>
            <person name="Ohm R.A."/>
            <person name="Salamov A.A."/>
            <person name="Grigoriev I.V."/>
            <person name="Spatafora J.W."/>
            <person name="Berbee M.L."/>
        </authorList>
    </citation>
    <scope>NUCLEOTIDE SEQUENCE [LARGE SCALE GENOMIC DNA]</scope>
    <source>
        <strain evidence="4 5">NRRL 28638</strain>
    </source>
</reference>
<accession>A0A137PE90</accession>
<dbReference type="SUPFAM" id="SSF57701">
    <property type="entry name" value="Zn2/Cys6 DNA-binding domain"/>
    <property type="match status" value="2"/>
</dbReference>
<feature type="domain" description="Zn(2)-C6 fungal-type" evidence="3">
    <location>
        <begin position="112"/>
        <end position="142"/>
    </location>
</feature>
<evidence type="ECO:0000313" key="4">
    <source>
        <dbReference type="EMBL" id="KXN73285.1"/>
    </source>
</evidence>
<dbReference type="InterPro" id="IPR050797">
    <property type="entry name" value="Carb_Metab_Trans_Reg"/>
</dbReference>
<keyword evidence="1" id="KW-0539">Nucleus</keyword>
<organism evidence="4 5">
    <name type="scientific">Conidiobolus coronatus (strain ATCC 28846 / CBS 209.66 / NRRL 28638)</name>
    <name type="common">Delacroixia coronata</name>
    <dbReference type="NCBI Taxonomy" id="796925"/>
    <lineage>
        <taxon>Eukaryota</taxon>
        <taxon>Fungi</taxon>
        <taxon>Fungi incertae sedis</taxon>
        <taxon>Zoopagomycota</taxon>
        <taxon>Entomophthoromycotina</taxon>
        <taxon>Entomophthoromycetes</taxon>
        <taxon>Entomophthorales</taxon>
        <taxon>Ancylistaceae</taxon>
        <taxon>Conidiobolus</taxon>
    </lineage>
</organism>
<feature type="domain" description="Zn(2)-C6 fungal-type" evidence="3">
    <location>
        <begin position="63"/>
        <end position="93"/>
    </location>
</feature>
<dbReference type="OrthoDB" id="2123952at2759"/>
<proteinExistence type="predicted"/>
<sequence length="312" mass="34741">MSLPQSKAATMKKTYEACKVSHTKHSRSNSKLKKRSKKEIPDIMNQSASTSSTKPATATQIKPCDRCKARNIKCSLNASGCKNCSKKGVTCSLSQDISESPVRSITNIQEKPCDRCKDHRIRCDKSTLGCKNCSRKGIACTYLVERKKRGPKTKVEHFMRYYESLNNINSNQDNSAKNPNILITHEGGDINNSDNQLLNNHYVSDLNFELGSSPNLNSLLISDDNITYQKSPGMVPMYNNIYNPAFDNSCYNLPLPLDFSSAVTTGPFMMPIDATATTTMVFGLNPVYTPISQMSFQDSAIFDQNSYPMCFN</sequence>
<keyword evidence="5" id="KW-1185">Reference proteome</keyword>
<evidence type="ECO:0000313" key="5">
    <source>
        <dbReference type="Proteomes" id="UP000070444"/>
    </source>
</evidence>
<name>A0A137PE90_CONC2</name>
<dbReference type="EMBL" id="KQ964439">
    <property type="protein sequence ID" value="KXN73285.1"/>
    <property type="molecule type" value="Genomic_DNA"/>
</dbReference>
<dbReference type="Proteomes" id="UP000070444">
    <property type="component" value="Unassembled WGS sequence"/>
</dbReference>
<dbReference type="AlphaFoldDB" id="A0A137PE90"/>
<gene>
    <name evidence="4" type="ORF">CONCODRAFT_3762</name>
</gene>
<dbReference type="Pfam" id="PF00172">
    <property type="entry name" value="Zn_clus"/>
    <property type="match status" value="2"/>
</dbReference>
<dbReference type="InterPro" id="IPR001138">
    <property type="entry name" value="Zn2Cys6_DnaBD"/>
</dbReference>
<dbReference type="SMART" id="SM00066">
    <property type="entry name" value="GAL4"/>
    <property type="match status" value="2"/>
</dbReference>
<feature type="compositionally biased region" description="Basic residues" evidence="2">
    <location>
        <begin position="21"/>
        <end position="37"/>
    </location>
</feature>
<dbReference type="GO" id="GO:0000981">
    <property type="term" value="F:DNA-binding transcription factor activity, RNA polymerase II-specific"/>
    <property type="evidence" value="ECO:0007669"/>
    <property type="project" value="InterPro"/>
</dbReference>
<dbReference type="GO" id="GO:0008270">
    <property type="term" value="F:zinc ion binding"/>
    <property type="evidence" value="ECO:0007669"/>
    <property type="project" value="InterPro"/>
</dbReference>
<dbReference type="PANTHER" id="PTHR31668">
    <property type="entry name" value="GLUCOSE TRANSPORT TRANSCRIPTION REGULATOR RGT1-RELATED-RELATED"/>
    <property type="match status" value="1"/>
</dbReference>
<dbReference type="InterPro" id="IPR036864">
    <property type="entry name" value="Zn2-C6_fun-type_DNA-bd_sf"/>
</dbReference>
<dbReference type="CDD" id="cd00067">
    <property type="entry name" value="GAL4"/>
    <property type="match status" value="2"/>
</dbReference>
<evidence type="ECO:0000259" key="3">
    <source>
        <dbReference type="PROSITE" id="PS50048"/>
    </source>
</evidence>
<dbReference type="Gene3D" id="4.10.240.10">
    <property type="entry name" value="Zn(2)-C6 fungal-type DNA-binding domain"/>
    <property type="match status" value="2"/>
</dbReference>
<protein>
    <recommendedName>
        <fullName evidence="3">Zn(2)-C6 fungal-type domain-containing protein</fullName>
    </recommendedName>
</protein>
<evidence type="ECO:0000256" key="1">
    <source>
        <dbReference type="ARBA" id="ARBA00023242"/>
    </source>
</evidence>
<feature type="region of interest" description="Disordered" evidence="2">
    <location>
        <begin position="1"/>
        <end position="55"/>
    </location>
</feature>
<dbReference type="PROSITE" id="PS50048">
    <property type="entry name" value="ZN2_CY6_FUNGAL_2"/>
    <property type="match status" value="2"/>
</dbReference>
<evidence type="ECO:0000256" key="2">
    <source>
        <dbReference type="SAM" id="MobiDB-lite"/>
    </source>
</evidence>